<protein>
    <recommendedName>
        <fullName evidence="6">Oxidase ustYa</fullName>
    </recommendedName>
</protein>
<dbReference type="PANTHER" id="PTHR33365">
    <property type="entry name" value="YALI0B05434P"/>
    <property type="match status" value="1"/>
</dbReference>
<name>A0A9P3GBV4_9APHY</name>
<comment type="caution">
    <text evidence="4">The sequence shown here is derived from an EMBL/GenBank/DDBJ whole genome shotgun (WGS) entry which is preliminary data.</text>
</comment>
<dbReference type="Pfam" id="PF11807">
    <property type="entry name" value="UstYa"/>
    <property type="match status" value="1"/>
</dbReference>
<dbReference type="AlphaFoldDB" id="A0A9P3GBV4"/>
<reference evidence="4 5" key="1">
    <citation type="submission" date="2021-08" db="EMBL/GenBank/DDBJ databases">
        <title>Draft Genome Sequence of Phanerochaete sordida strain YK-624.</title>
        <authorList>
            <person name="Mori T."/>
            <person name="Dohra H."/>
            <person name="Suzuki T."/>
            <person name="Kawagishi H."/>
            <person name="Hirai H."/>
        </authorList>
    </citation>
    <scope>NUCLEOTIDE SEQUENCE [LARGE SCALE GENOMIC DNA]</scope>
    <source>
        <strain evidence="4 5">YK-624</strain>
    </source>
</reference>
<dbReference type="PANTHER" id="PTHR33365:SF4">
    <property type="entry name" value="CYCLOCHLOROTINE BIOSYNTHESIS PROTEIN O"/>
    <property type="match status" value="1"/>
</dbReference>
<evidence type="ECO:0000313" key="4">
    <source>
        <dbReference type="EMBL" id="GJE91772.1"/>
    </source>
</evidence>
<feature type="chain" id="PRO_5040165248" description="Oxidase ustYa" evidence="3">
    <location>
        <begin position="27"/>
        <end position="214"/>
    </location>
</feature>
<keyword evidence="3" id="KW-0732">Signal</keyword>
<dbReference type="EMBL" id="BPQB01000023">
    <property type="protein sequence ID" value="GJE91772.1"/>
    <property type="molecule type" value="Genomic_DNA"/>
</dbReference>
<keyword evidence="5" id="KW-1185">Reference proteome</keyword>
<evidence type="ECO:0000313" key="5">
    <source>
        <dbReference type="Proteomes" id="UP000703269"/>
    </source>
</evidence>
<evidence type="ECO:0000256" key="2">
    <source>
        <dbReference type="ARBA" id="ARBA00035112"/>
    </source>
</evidence>
<dbReference type="GO" id="GO:0043386">
    <property type="term" value="P:mycotoxin biosynthetic process"/>
    <property type="evidence" value="ECO:0007669"/>
    <property type="project" value="InterPro"/>
</dbReference>
<dbReference type="Proteomes" id="UP000703269">
    <property type="component" value="Unassembled WGS sequence"/>
</dbReference>
<dbReference type="OrthoDB" id="3687641at2759"/>
<proteinExistence type="inferred from homology"/>
<gene>
    <name evidence="4" type="ORF">PsYK624_079230</name>
</gene>
<sequence length="214" mass="23494">MSLLPTRPSALAALALLVLSVAVSIASVSRRAVPAATLDILRTDATQYEAMSAHLIAHFPEEVGCAELTFQETSRYAVDAPESHAEWTLLWPSWSHAGFVRLGPAHRKLQVALYHELHCVHVLANALARTMGADEPRGHIAHCFDYLRRTFLCAADTALEPGDFLARDYARHPVGVTRACRDWSAVMGATEQNYRVWRNVSAHIEAESRGSPGS</sequence>
<evidence type="ECO:0008006" key="6">
    <source>
        <dbReference type="Google" id="ProtNLM"/>
    </source>
</evidence>
<accession>A0A9P3GBV4</accession>
<evidence type="ECO:0000256" key="3">
    <source>
        <dbReference type="SAM" id="SignalP"/>
    </source>
</evidence>
<comment type="similarity">
    <text evidence="2">Belongs to the ustYa family.</text>
</comment>
<organism evidence="4 5">
    <name type="scientific">Phanerochaete sordida</name>
    <dbReference type="NCBI Taxonomy" id="48140"/>
    <lineage>
        <taxon>Eukaryota</taxon>
        <taxon>Fungi</taxon>
        <taxon>Dikarya</taxon>
        <taxon>Basidiomycota</taxon>
        <taxon>Agaricomycotina</taxon>
        <taxon>Agaricomycetes</taxon>
        <taxon>Polyporales</taxon>
        <taxon>Phanerochaetaceae</taxon>
        <taxon>Phanerochaete</taxon>
    </lineage>
</organism>
<comment type="pathway">
    <text evidence="1">Mycotoxin biosynthesis.</text>
</comment>
<feature type="signal peptide" evidence="3">
    <location>
        <begin position="1"/>
        <end position="26"/>
    </location>
</feature>
<dbReference type="InterPro" id="IPR021765">
    <property type="entry name" value="UstYa-like"/>
</dbReference>
<evidence type="ECO:0000256" key="1">
    <source>
        <dbReference type="ARBA" id="ARBA00004685"/>
    </source>
</evidence>